<proteinExistence type="predicted"/>
<dbReference type="InterPro" id="IPR007459">
    <property type="entry name" value="DNA_pol3_chi"/>
</dbReference>
<dbReference type="InterPro" id="IPR036768">
    <property type="entry name" value="PolIII_chi_sf"/>
</dbReference>
<dbReference type="EMBL" id="CP027668">
    <property type="protein sequence ID" value="AVO44538.1"/>
    <property type="molecule type" value="Genomic_DNA"/>
</dbReference>
<dbReference type="Pfam" id="PF04364">
    <property type="entry name" value="DNA_pol3_chi"/>
    <property type="match status" value="1"/>
</dbReference>
<dbReference type="PANTHER" id="PTHR38767:SF1">
    <property type="entry name" value="DNA POLYMERASE III SUBUNIT CHI"/>
    <property type="match status" value="1"/>
</dbReference>
<evidence type="ECO:0000313" key="2">
    <source>
        <dbReference type="Proteomes" id="UP000237889"/>
    </source>
</evidence>
<dbReference type="SUPFAM" id="SSF102400">
    <property type="entry name" value="DNA polymerase III chi subunit"/>
    <property type="match status" value="1"/>
</dbReference>
<dbReference type="Gene3D" id="3.40.50.10110">
    <property type="entry name" value="DNA polymerase III subunit chi"/>
    <property type="match status" value="1"/>
</dbReference>
<name>A0A2S0N8R3_9HYPH</name>
<dbReference type="KEGG" id="phr:C6569_05375"/>
<keyword evidence="2" id="KW-1185">Reference proteome</keyword>
<organism evidence="1 2">
    <name type="scientific">Phreatobacter cathodiphilus</name>
    <dbReference type="NCBI Taxonomy" id="1868589"/>
    <lineage>
        <taxon>Bacteria</taxon>
        <taxon>Pseudomonadati</taxon>
        <taxon>Pseudomonadota</taxon>
        <taxon>Alphaproteobacteria</taxon>
        <taxon>Hyphomicrobiales</taxon>
        <taxon>Phreatobacteraceae</taxon>
        <taxon>Phreatobacter</taxon>
    </lineage>
</organism>
<protein>
    <submittedName>
        <fullName evidence="1">DNA polymerase III subunit chi</fullName>
    </submittedName>
</protein>
<dbReference type="GO" id="GO:0032298">
    <property type="term" value="P:positive regulation of DNA-templated DNA replication initiation"/>
    <property type="evidence" value="ECO:0007669"/>
    <property type="project" value="TreeGrafter"/>
</dbReference>
<evidence type="ECO:0000313" key="1">
    <source>
        <dbReference type="EMBL" id="AVO44538.1"/>
    </source>
</evidence>
<reference evidence="1 2" key="1">
    <citation type="submission" date="2018-03" db="EMBL/GenBank/DDBJ databases">
        <title>Genome sequencing of Phreatobacter sp.</title>
        <authorList>
            <person name="Kim S.-J."/>
            <person name="Heo J."/>
            <person name="Kwon S.-W."/>
        </authorList>
    </citation>
    <scope>NUCLEOTIDE SEQUENCE [LARGE SCALE GENOMIC DNA]</scope>
    <source>
        <strain evidence="1 2">S-12</strain>
    </source>
</reference>
<dbReference type="RefSeq" id="WP_106747868.1">
    <property type="nucleotide sequence ID" value="NZ_CP027668.1"/>
</dbReference>
<dbReference type="NCBIfam" id="NF004347">
    <property type="entry name" value="PRK05728.1-4"/>
    <property type="match status" value="1"/>
</dbReference>
<gene>
    <name evidence="1" type="ORF">C6569_05375</name>
</gene>
<dbReference type="GO" id="GO:0003677">
    <property type="term" value="F:DNA binding"/>
    <property type="evidence" value="ECO:0007669"/>
    <property type="project" value="InterPro"/>
</dbReference>
<dbReference type="Proteomes" id="UP000237889">
    <property type="component" value="Chromosome"/>
</dbReference>
<dbReference type="GO" id="GO:0003887">
    <property type="term" value="F:DNA-directed DNA polymerase activity"/>
    <property type="evidence" value="ECO:0007669"/>
    <property type="project" value="InterPro"/>
</dbReference>
<dbReference type="OrthoDB" id="9795973at2"/>
<dbReference type="AlphaFoldDB" id="A0A2S0N8R3"/>
<dbReference type="PANTHER" id="PTHR38767">
    <property type="entry name" value="DNA POLYMERASE III SUBUNIT CHI"/>
    <property type="match status" value="1"/>
</dbReference>
<sequence>MTDILFYHLQNQPLERVLPVLLEKSVERGWKVAVEAASPERVEALDALLWTYSDESFLPHGTDREADAALQPVLLTAGPDRANGASVRFLVDGAALPADMEAYERIVLMFDGNDPDALDQARSSWKAAKAAGHACTYWQQDENGRWGKRA</sequence>
<dbReference type="GO" id="GO:0006260">
    <property type="term" value="P:DNA replication"/>
    <property type="evidence" value="ECO:0007669"/>
    <property type="project" value="InterPro"/>
</dbReference>
<accession>A0A2S0N8R3</accession>